<dbReference type="HAMAP" id="MF_00845">
    <property type="entry name" value="TetX_monooxygenase"/>
    <property type="match status" value="1"/>
</dbReference>
<evidence type="ECO:0000256" key="1">
    <source>
        <dbReference type="ARBA" id="ARBA00022630"/>
    </source>
</evidence>
<keyword evidence="5" id="KW-0521">NADP</keyword>
<proteinExistence type="inferred from homology"/>
<reference evidence="7 8" key="1">
    <citation type="submission" date="2020-06" db="EMBL/GenBank/DDBJ databases">
        <title>Dyadobacter sandarakinus sp. nov., isolated from the soil of the Arctic Yellow River Station.</title>
        <authorList>
            <person name="Zhang Y."/>
            <person name="Peng F."/>
        </authorList>
    </citation>
    <scope>NUCLEOTIDE SEQUENCE [LARGE SCALE GENOMIC DNA]</scope>
    <source>
        <strain evidence="7 8">Q3-56</strain>
    </source>
</reference>
<feature type="domain" description="FAD-binding" evidence="6">
    <location>
        <begin position="7"/>
        <end position="174"/>
    </location>
</feature>
<dbReference type="EC" id="1.14.13.-" evidence="5"/>
<keyword evidence="1 5" id="KW-0285">Flavoprotein</keyword>
<dbReference type="PANTHER" id="PTHR46972:SF1">
    <property type="entry name" value="FAD DEPENDENT OXIDOREDUCTASE DOMAIN-CONTAINING PROTEIN"/>
    <property type="match status" value="1"/>
</dbReference>
<keyword evidence="4 5" id="KW-0503">Monooxygenase</keyword>
<dbReference type="SUPFAM" id="SSF51905">
    <property type="entry name" value="FAD/NAD(P)-binding domain"/>
    <property type="match status" value="1"/>
</dbReference>
<dbReference type="Proteomes" id="UP000612680">
    <property type="component" value="Chromosome"/>
</dbReference>
<evidence type="ECO:0000259" key="6">
    <source>
        <dbReference type="Pfam" id="PF01494"/>
    </source>
</evidence>
<comment type="subcellular location">
    <subcellularLocation>
        <location evidence="5">Cytoplasm</location>
    </subcellularLocation>
</comment>
<comment type="similarity">
    <text evidence="5">Belongs to the aromatic-ring hydroxylase family. TetX subfamily.</text>
</comment>
<comment type="catalytic activity">
    <reaction evidence="5">
        <text>a tetracycline + NADPH + O2 + H(+) = an 11a-hydroxytetracycline + NADP(+) + H2O</text>
        <dbReference type="Rhea" id="RHEA:61444"/>
        <dbReference type="ChEBI" id="CHEBI:15377"/>
        <dbReference type="ChEBI" id="CHEBI:15378"/>
        <dbReference type="ChEBI" id="CHEBI:15379"/>
        <dbReference type="ChEBI" id="CHEBI:57783"/>
        <dbReference type="ChEBI" id="CHEBI:58349"/>
        <dbReference type="ChEBI" id="CHEBI:144644"/>
        <dbReference type="ChEBI" id="CHEBI:144645"/>
    </reaction>
</comment>
<feature type="binding site" evidence="5">
    <location>
        <position position="113"/>
    </location>
    <ligand>
        <name>FAD</name>
        <dbReference type="ChEBI" id="CHEBI:57692"/>
    </ligand>
</feature>
<dbReference type="Gene3D" id="3.50.50.60">
    <property type="entry name" value="FAD/NAD(P)-binding domain"/>
    <property type="match status" value="1"/>
</dbReference>
<accession>A0ABX7I5T8</accession>
<feature type="binding site" evidence="5">
    <location>
        <position position="43"/>
    </location>
    <ligand>
        <name>NADPH</name>
        <dbReference type="ChEBI" id="CHEBI:57783"/>
    </ligand>
</feature>
<sequence length="386" mass="42953">MLILNKQIAIVGGGPGGLTLARLLQMNGANVKVFERDINRNARVQGSPLDMHKQSGLKALIRAGLLETFKKHYRVGADRKTIVNENANVLFTTPLIQASNDFNDENFHPEIDRGTLRDLLLQSLEPDTVVWNSQFISMIKQKSGWLLHFGNGKTFYADIVIAADGANSKIRPYITDTKPVYSGITMIEGHVHDAKNTLPNIHALINDGALLAFGNERNLFMGLKSDGDLTFYTSFKATENWYSNAGLDYNNSSEMLNWFRKDYITWSKIWYPLFENAATPFVPRPIYCMPPDHTWKSLPNLTMLGDAAHVMPPSAGEGANMAMLDAVELCDCLSKEGHPDLQTAIAIFEQNMQRRASEMARVSLANGEWMHSPGSLDKMLAMFGAA</sequence>
<comment type="domain">
    <text evidence="5">Consists of an N-terminal FAD-binding domain with a Rossman fold and a C-terminal substrate-binding domain.</text>
</comment>
<protein>
    <recommendedName>
        <fullName evidence="5">Flavin-dependent monooxygenase</fullName>
    </recommendedName>
    <alternativeName>
        <fullName evidence="5">TetX monooxygenase</fullName>
        <shortName evidence="5">TetX</shortName>
        <ecNumber evidence="5">1.14.13.-</ecNumber>
    </alternativeName>
</protein>
<dbReference type="GO" id="GO:0004497">
    <property type="term" value="F:monooxygenase activity"/>
    <property type="evidence" value="ECO:0007669"/>
    <property type="project" value="UniProtKB-KW"/>
</dbReference>
<feature type="domain" description="FAD-binding" evidence="6">
    <location>
        <begin position="303"/>
        <end position="334"/>
    </location>
</feature>
<dbReference type="Pfam" id="PF01494">
    <property type="entry name" value="FAD_binding_3"/>
    <property type="match status" value="2"/>
</dbReference>
<keyword evidence="2 5" id="KW-0274">FAD</keyword>
<evidence type="ECO:0000313" key="8">
    <source>
        <dbReference type="Proteomes" id="UP000612680"/>
    </source>
</evidence>
<dbReference type="InterPro" id="IPR002938">
    <property type="entry name" value="FAD-bd"/>
</dbReference>
<keyword evidence="3 5" id="KW-0560">Oxidoreductase</keyword>
<keyword evidence="5" id="KW-0963">Cytoplasm</keyword>
<dbReference type="InterPro" id="IPR036188">
    <property type="entry name" value="FAD/NAD-bd_sf"/>
</dbReference>
<feature type="binding site" evidence="5">
    <location>
        <position position="306"/>
    </location>
    <ligand>
        <name>FAD</name>
        <dbReference type="ChEBI" id="CHEBI:57692"/>
    </ligand>
</feature>
<comment type="subunit">
    <text evidence="5">Monomer.</text>
</comment>
<evidence type="ECO:0000313" key="7">
    <source>
        <dbReference type="EMBL" id="QRR01150.1"/>
    </source>
</evidence>
<evidence type="ECO:0000256" key="3">
    <source>
        <dbReference type="ARBA" id="ARBA00023002"/>
    </source>
</evidence>
<dbReference type="RefSeq" id="WP_204663174.1">
    <property type="nucleotide sequence ID" value="NZ_CP056775.1"/>
</dbReference>
<evidence type="ECO:0000256" key="2">
    <source>
        <dbReference type="ARBA" id="ARBA00022827"/>
    </source>
</evidence>
<organism evidence="7 8">
    <name type="scientific">Dyadobacter sandarakinus</name>
    <dbReference type="NCBI Taxonomy" id="2747268"/>
    <lineage>
        <taxon>Bacteria</taxon>
        <taxon>Pseudomonadati</taxon>
        <taxon>Bacteroidota</taxon>
        <taxon>Cytophagia</taxon>
        <taxon>Cytophagales</taxon>
        <taxon>Spirosomataceae</taxon>
        <taxon>Dyadobacter</taxon>
    </lineage>
</organism>
<keyword evidence="5" id="KW-0547">Nucleotide-binding</keyword>
<comment type="cofactor">
    <cofactor evidence="5">
        <name>FAD</name>
        <dbReference type="ChEBI" id="CHEBI:57692"/>
    </cofactor>
</comment>
<dbReference type="EMBL" id="CP056775">
    <property type="protein sequence ID" value="QRR01150.1"/>
    <property type="molecule type" value="Genomic_DNA"/>
</dbReference>
<gene>
    <name evidence="7" type="ORF">HWI92_09650</name>
</gene>
<dbReference type="PRINTS" id="PR00420">
    <property type="entry name" value="RNGMNOXGNASE"/>
</dbReference>
<dbReference type="PANTHER" id="PTHR46972">
    <property type="entry name" value="MONOOXYGENASE ASQM-RELATED"/>
    <property type="match status" value="1"/>
</dbReference>
<comment type="function">
    <text evidence="5">An FAD-requiring monooxygenase active on some tetracycline antibiotic derivatives, which leads to their inactivation. Hydroxylates carbon 11a of tetracycline and some analogs.</text>
</comment>
<dbReference type="InterPro" id="IPR043683">
    <property type="entry name" value="TetX_monooxygenase"/>
</dbReference>
<name>A0ABX7I5T8_9BACT</name>
<evidence type="ECO:0000256" key="5">
    <source>
        <dbReference type="HAMAP-Rule" id="MF_00845"/>
    </source>
</evidence>
<feature type="binding site" evidence="5">
    <location>
        <position position="50"/>
    </location>
    <ligand>
        <name>FAD</name>
        <dbReference type="ChEBI" id="CHEBI:57692"/>
    </ligand>
</feature>
<keyword evidence="8" id="KW-1185">Reference proteome</keyword>
<evidence type="ECO:0000256" key="4">
    <source>
        <dbReference type="ARBA" id="ARBA00023033"/>
    </source>
</evidence>